<dbReference type="AlphaFoldDB" id="A0AAW1IXH7"/>
<evidence type="ECO:0000313" key="1">
    <source>
        <dbReference type="EMBL" id="KAK9694575.1"/>
    </source>
</evidence>
<accession>A0AAW1IXH7</accession>
<organism evidence="1 2">
    <name type="scientific">Popillia japonica</name>
    <name type="common">Japanese beetle</name>
    <dbReference type="NCBI Taxonomy" id="7064"/>
    <lineage>
        <taxon>Eukaryota</taxon>
        <taxon>Metazoa</taxon>
        <taxon>Ecdysozoa</taxon>
        <taxon>Arthropoda</taxon>
        <taxon>Hexapoda</taxon>
        <taxon>Insecta</taxon>
        <taxon>Pterygota</taxon>
        <taxon>Neoptera</taxon>
        <taxon>Endopterygota</taxon>
        <taxon>Coleoptera</taxon>
        <taxon>Polyphaga</taxon>
        <taxon>Scarabaeiformia</taxon>
        <taxon>Scarabaeidae</taxon>
        <taxon>Rutelinae</taxon>
        <taxon>Popillia</taxon>
    </lineage>
</organism>
<dbReference type="Proteomes" id="UP001458880">
    <property type="component" value="Unassembled WGS sequence"/>
</dbReference>
<evidence type="ECO:0000313" key="2">
    <source>
        <dbReference type="Proteomes" id="UP001458880"/>
    </source>
</evidence>
<name>A0AAW1IXH7_POPJA</name>
<reference evidence="1 2" key="1">
    <citation type="journal article" date="2024" name="BMC Genomics">
        <title>De novo assembly and annotation of Popillia japonica's genome with initial clues to its potential as an invasive pest.</title>
        <authorList>
            <person name="Cucini C."/>
            <person name="Boschi S."/>
            <person name="Funari R."/>
            <person name="Cardaioli E."/>
            <person name="Iannotti N."/>
            <person name="Marturano G."/>
            <person name="Paoli F."/>
            <person name="Bruttini M."/>
            <person name="Carapelli A."/>
            <person name="Frati F."/>
            <person name="Nardi F."/>
        </authorList>
    </citation>
    <scope>NUCLEOTIDE SEQUENCE [LARGE SCALE GENOMIC DNA]</scope>
    <source>
        <strain evidence="1">DMR45628</strain>
    </source>
</reference>
<gene>
    <name evidence="1" type="ORF">QE152_g33467</name>
</gene>
<protein>
    <submittedName>
        <fullName evidence="1">Uncharacterized protein</fullName>
    </submittedName>
</protein>
<comment type="caution">
    <text evidence="1">The sequence shown here is derived from an EMBL/GenBank/DDBJ whole genome shotgun (WGS) entry which is preliminary data.</text>
</comment>
<keyword evidence="2" id="KW-1185">Reference proteome</keyword>
<dbReference type="EMBL" id="JASPKY010000508">
    <property type="protein sequence ID" value="KAK9694575.1"/>
    <property type="molecule type" value="Genomic_DNA"/>
</dbReference>
<proteinExistence type="predicted"/>
<sequence>MHKEIWATYFHMGSTDKNPQHQNCPVGADSWCAYRRAEADGLNMRKFKHDYLPLEPQVLKVLHPIYTDLTRMEADAKEATIIMKVLTACYGTLLRNIFTAA</sequence>